<comment type="subcellular location">
    <subcellularLocation>
        <location evidence="5">Cytoplasm</location>
    </subcellularLocation>
</comment>
<feature type="domain" description="YqgF/RNase H-like" evidence="6">
    <location>
        <begin position="1"/>
        <end position="101"/>
    </location>
</feature>
<proteinExistence type="inferred from homology"/>
<comment type="function">
    <text evidence="5">Could be a nuclease involved in processing of the 5'-end of pre-16S rRNA.</text>
</comment>
<dbReference type="Gene3D" id="3.30.420.140">
    <property type="entry name" value="YqgF/RNase H-like domain"/>
    <property type="match status" value="1"/>
</dbReference>
<dbReference type="PANTHER" id="PTHR33317:SF4">
    <property type="entry name" value="POLYNUCLEOTIDYL TRANSFERASE, RIBONUCLEASE H-LIKE SUPERFAMILY PROTEIN"/>
    <property type="match status" value="1"/>
</dbReference>
<dbReference type="CDD" id="cd16964">
    <property type="entry name" value="YqgF"/>
    <property type="match status" value="1"/>
</dbReference>
<evidence type="ECO:0000256" key="2">
    <source>
        <dbReference type="ARBA" id="ARBA00022517"/>
    </source>
</evidence>
<keyword evidence="4 5" id="KW-0378">Hydrolase</keyword>
<evidence type="ECO:0000256" key="3">
    <source>
        <dbReference type="ARBA" id="ARBA00022722"/>
    </source>
</evidence>
<dbReference type="NCBIfam" id="TIGR00250">
    <property type="entry name" value="RNAse_H_YqgF"/>
    <property type="match status" value="1"/>
</dbReference>
<name>A0A4D6YD84_9GAMM</name>
<dbReference type="HAMAP" id="MF_00651">
    <property type="entry name" value="Nuclease_YqgF"/>
    <property type="match status" value="1"/>
</dbReference>
<dbReference type="InterPro" id="IPR012337">
    <property type="entry name" value="RNaseH-like_sf"/>
</dbReference>
<dbReference type="GO" id="GO:0005829">
    <property type="term" value="C:cytosol"/>
    <property type="evidence" value="ECO:0007669"/>
    <property type="project" value="TreeGrafter"/>
</dbReference>
<dbReference type="GO" id="GO:0016788">
    <property type="term" value="F:hydrolase activity, acting on ester bonds"/>
    <property type="evidence" value="ECO:0007669"/>
    <property type="project" value="UniProtKB-UniRule"/>
</dbReference>
<keyword evidence="2 5" id="KW-0690">Ribosome biogenesis</keyword>
<protein>
    <recommendedName>
        <fullName evidence="5">Putative pre-16S rRNA nuclease</fullName>
        <ecNumber evidence="5">3.1.-.-</ecNumber>
    </recommendedName>
</protein>
<dbReference type="AlphaFoldDB" id="A0A4D6YD84"/>
<evidence type="ECO:0000256" key="1">
    <source>
        <dbReference type="ARBA" id="ARBA00022490"/>
    </source>
</evidence>
<gene>
    <name evidence="7" type="primary">ruvX</name>
    <name evidence="5" type="synonym">yqgF</name>
    <name evidence="7" type="ORF">D9V75_02660</name>
</gene>
<accession>A0A4D6YD84</accession>
<dbReference type="SMART" id="SM00732">
    <property type="entry name" value="YqgFc"/>
    <property type="match status" value="1"/>
</dbReference>
<dbReference type="Proteomes" id="UP000298673">
    <property type="component" value="Chromosome"/>
</dbReference>
<dbReference type="EMBL" id="CP034861">
    <property type="protein sequence ID" value="QCI24581.1"/>
    <property type="molecule type" value="Genomic_DNA"/>
</dbReference>
<sequence>MIVIAFDFGIKNIGVAIGENITKKGRPLNSLKSKNGCPNWIVVKKLLQTWQPKFAIVGLPLNMNGTKQEITKKAEKFANLLKCKFNAFVKLHDERLSTIEAKSLMFNHEKLRTIKSKTIHSFAAVIILESWFLEYNSKN</sequence>
<comment type="similarity">
    <text evidence="5">Belongs to the YqgF HJR family.</text>
</comment>
<dbReference type="InterPro" id="IPR006641">
    <property type="entry name" value="YqgF/RNaseH-like_dom"/>
</dbReference>
<organism evidence="7 8">
    <name type="scientific">Buchnera aphidicola</name>
    <name type="common">Muscaphis stroyani</name>
    <dbReference type="NCBI Taxonomy" id="1241869"/>
    <lineage>
        <taxon>Bacteria</taxon>
        <taxon>Pseudomonadati</taxon>
        <taxon>Pseudomonadota</taxon>
        <taxon>Gammaproteobacteria</taxon>
        <taxon>Enterobacterales</taxon>
        <taxon>Erwiniaceae</taxon>
        <taxon>Buchnera</taxon>
    </lineage>
</organism>
<reference evidence="7 8" key="2">
    <citation type="submission" date="2019-05" db="EMBL/GenBank/DDBJ databases">
        <title>Genome evolution of the obligate endosymbiont Buchnera aphidicola.</title>
        <authorList>
            <person name="Moran N.A."/>
        </authorList>
    </citation>
    <scope>NUCLEOTIDE SEQUENCE [LARGE SCALE GENOMIC DNA]</scope>
    <source>
        <strain evidence="7 8">Mst</strain>
    </source>
</reference>
<dbReference type="EC" id="3.1.-.-" evidence="5"/>
<dbReference type="GO" id="GO:0004518">
    <property type="term" value="F:nuclease activity"/>
    <property type="evidence" value="ECO:0007669"/>
    <property type="project" value="UniProtKB-KW"/>
</dbReference>
<evidence type="ECO:0000256" key="4">
    <source>
        <dbReference type="ARBA" id="ARBA00022801"/>
    </source>
</evidence>
<keyword evidence="3 5" id="KW-0540">Nuclease</keyword>
<dbReference type="PANTHER" id="PTHR33317">
    <property type="entry name" value="POLYNUCLEOTIDYL TRANSFERASE, RIBONUCLEASE H-LIKE SUPERFAMILY PROTEIN"/>
    <property type="match status" value="1"/>
</dbReference>
<keyword evidence="1 5" id="KW-0963">Cytoplasm</keyword>
<evidence type="ECO:0000313" key="8">
    <source>
        <dbReference type="Proteomes" id="UP000298673"/>
    </source>
</evidence>
<dbReference type="InterPro" id="IPR005227">
    <property type="entry name" value="YqgF"/>
</dbReference>
<dbReference type="RefSeq" id="WP_158343938.1">
    <property type="nucleotide sequence ID" value="NZ_CP034861.1"/>
</dbReference>
<dbReference type="InterPro" id="IPR037027">
    <property type="entry name" value="YqgF/RNaseH-like_dom_sf"/>
</dbReference>
<dbReference type="GO" id="GO:0000967">
    <property type="term" value="P:rRNA 5'-end processing"/>
    <property type="evidence" value="ECO:0007669"/>
    <property type="project" value="UniProtKB-UniRule"/>
</dbReference>
<dbReference type="Pfam" id="PF03652">
    <property type="entry name" value="RuvX"/>
    <property type="match status" value="1"/>
</dbReference>
<evidence type="ECO:0000313" key="7">
    <source>
        <dbReference type="EMBL" id="QCI24581.1"/>
    </source>
</evidence>
<evidence type="ECO:0000256" key="5">
    <source>
        <dbReference type="HAMAP-Rule" id="MF_00651"/>
    </source>
</evidence>
<dbReference type="OrthoDB" id="9796140at2"/>
<reference evidence="7 8" key="1">
    <citation type="submission" date="2018-12" db="EMBL/GenBank/DDBJ databases">
        <authorList>
            <person name="Chong R.A."/>
        </authorList>
    </citation>
    <scope>NUCLEOTIDE SEQUENCE [LARGE SCALE GENOMIC DNA]</scope>
    <source>
        <strain evidence="7 8">Mst</strain>
    </source>
</reference>
<dbReference type="SUPFAM" id="SSF53098">
    <property type="entry name" value="Ribonuclease H-like"/>
    <property type="match status" value="1"/>
</dbReference>
<evidence type="ECO:0000259" key="6">
    <source>
        <dbReference type="SMART" id="SM00732"/>
    </source>
</evidence>